<comment type="subcellular location">
    <subcellularLocation>
        <location evidence="1">Secreted</location>
    </subcellularLocation>
</comment>
<feature type="transmembrane region" description="Helical" evidence="4">
    <location>
        <begin position="78"/>
        <end position="98"/>
    </location>
</feature>
<sequence length="170" mass="18690">MRIEALKKSDGGGVLTDLRERCGPIDRASVCASSNRLGHPFWPAFKARAAVSHPFSAPDSGFVFVYEQAFLTTFAMKYLLFATLAVLLFVHAMAAVAYPPPLDRNLSEDYNDNNLENFLGRADKRGACIRRGGGCDGKPNDCCANSSCRCNLWGTNCRCERAGLFQQWGK</sequence>
<dbReference type="CDD" id="cd12960">
    <property type="entry name" value="Spider_toxin"/>
    <property type="match status" value="1"/>
</dbReference>
<gene>
    <name evidence="5" type="primary">NCL1_13909</name>
    <name evidence="5" type="ORF">TNCT_11351</name>
</gene>
<dbReference type="SUPFAM" id="SSF57059">
    <property type="entry name" value="omega toxin-like"/>
    <property type="match status" value="1"/>
</dbReference>
<name>A0A8X6FQ99_TRICU</name>
<proteinExistence type="predicted"/>
<reference evidence="5" key="1">
    <citation type="submission" date="2020-07" db="EMBL/GenBank/DDBJ databases">
        <title>Multicomponent nature underlies the extraordinary mechanical properties of spider dragline silk.</title>
        <authorList>
            <person name="Kono N."/>
            <person name="Nakamura H."/>
            <person name="Mori M."/>
            <person name="Yoshida Y."/>
            <person name="Ohtoshi R."/>
            <person name="Malay A.D."/>
            <person name="Moran D.A.P."/>
            <person name="Tomita M."/>
            <person name="Numata K."/>
            <person name="Arakawa K."/>
        </authorList>
    </citation>
    <scope>NUCLEOTIDE SEQUENCE</scope>
</reference>
<evidence type="ECO:0000256" key="4">
    <source>
        <dbReference type="SAM" id="Phobius"/>
    </source>
</evidence>
<dbReference type="Proteomes" id="UP000887116">
    <property type="component" value="Unassembled WGS sequence"/>
</dbReference>
<comment type="caution">
    <text evidence="5">The sequence shown here is derived from an EMBL/GenBank/DDBJ whole genome shotgun (WGS) entry which is preliminary data.</text>
</comment>
<keyword evidence="4" id="KW-0472">Membrane</keyword>
<accession>A0A8X6FQ99</accession>
<organism evidence="5 6">
    <name type="scientific">Trichonephila clavata</name>
    <name type="common">Joro spider</name>
    <name type="synonym">Nephila clavata</name>
    <dbReference type="NCBI Taxonomy" id="2740835"/>
    <lineage>
        <taxon>Eukaryota</taxon>
        <taxon>Metazoa</taxon>
        <taxon>Ecdysozoa</taxon>
        <taxon>Arthropoda</taxon>
        <taxon>Chelicerata</taxon>
        <taxon>Arachnida</taxon>
        <taxon>Araneae</taxon>
        <taxon>Araneomorphae</taxon>
        <taxon>Entelegynae</taxon>
        <taxon>Araneoidea</taxon>
        <taxon>Nephilidae</taxon>
        <taxon>Trichonephila</taxon>
    </lineage>
</organism>
<keyword evidence="4" id="KW-1133">Transmembrane helix</keyword>
<keyword evidence="2" id="KW-0964">Secreted</keyword>
<evidence type="ECO:0000313" key="6">
    <source>
        <dbReference type="Proteomes" id="UP000887116"/>
    </source>
</evidence>
<evidence type="ECO:0000256" key="2">
    <source>
        <dbReference type="ARBA" id="ARBA00022525"/>
    </source>
</evidence>
<keyword evidence="3" id="KW-1015">Disulfide bond</keyword>
<dbReference type="GO" id="GO:0008200">
    <property type="term" value="F:ion channel inhibitor activity"/>
    <property type="evidence" value="ECO:0007669"/>
    <property type="project" value="InterPro"/>
</dbReference>
<dbReference type="AlphaFoldDB" id="A0A8X6FQ99"/>
<keyword evidence="4" id="KW-0812">Transmembrane</keyword>
<dbReference type="InterPro" id="IPR004169">
    <property type="entry name" value="Spidertoxin"/>
</dbReference>
<dbReference type="EMBL" id="BMAO01020050">
    <property type="protein sequence ID" value="GFQ64723.1"/>
    <property type="molecule type" value="Genomic_DNA"/>
</dbReference>
<dbReference type="GO" id="GO:0005576">
    <property type="term" value="C:extracellular region"/>
    <property type="evidence" value="ECO:0007669"/>
    <property type="project" value="UniProtKB-SubCell"/>
</dbReference>
<dbReference type="Gene3D" id="4.10.40.10">
    <property type="match status" value="1"/>
</dbReference>
<dbReference type="OrthoDB" id="6100049at2759"/>
<evidence type="ECO:0000256" key="1">
    <source>
        <dbReference type="ARBA" id="ARBA00004613"/>
    </source>
</evidence>
<keyword evidence="6" id="KW-1185">Reference proteome</keyword>
<evidence type="ECO:0000256" key="3">
    <source>
        <dbReference type="ARBA" id="ARBA00023157"/>
    </source>
</evidence>
<evidence type="ECO:0000313" key="5">
    <source>
        <dbReference type="EMBL" id="GFQ64723.1"/>
    </source>
</evidence>
<protein>
    <submittedName>
        <fullName evidence="5">U8-agatoxin-Ao1a</fullName>
    </submittedName>
</protein>